<keyword evidence="1" id="KW-0328">Glycosyltransferase</keyword>
<sequence>MDDYDDKDVALAEYEEHGDDELDEHGSWDDDDNLSPLYLDKGLDEVTYEMVQEAVTLAQTHLPNPEGIQLTARGPKIMLPVADMHPDTRQACGLSGFKTLFVLLDVTKGYKGSSPPPLIVASQGDDGQPSTSSERPNPRFSIGIQLVNSVQSDLVFPGLKPTICDAKLCSYQLDKLGIGAGLNLIDTDAVALSSGLTAASSGARLQFALPNVPSEHGTDLEIAPPRIVKALALTPVLAELPKDDDARSKILKEIDPLLEPIIRWILATNRAHVVSLRKWELFQQMKTPHQFKINTSTRAHASAFESMKQRHGSFYAWHGSSMANWYVTK</sequence>
<feature type="compositionally biased region" description="Acidic residues" evidence="5">
    <location>
        <begin position="16"/>
        <end position="33"/>
    </location>
</feature>
<reference evidence="6 7" key="1">
    <citation type="journal article" date="2012" name="Science">
        <title>The Paleozoic origin of enzymatic lignin decomposition reconstructed from 31 fungal genomes.</title>
        <authorList>
            <person name="Floudas D."/>
            <person name="Binder M."/>
            <person name="Riley R."/>
            <person name="Barry K."/>
            <person name="Blanchette R.A."/>
            <person name="Henrissat B."/>
            <person name="Martinez A.T."/>
            <person name="Otillar R."/>
            <person name="Spatafora J.W."/>
            <person name="Yadav J.S."/>
            <person name="Aerts A."/>
            <person name="Benoit I."/>
            <person name="Boyd A."/>
            <person name="Carlson A."/>
            <person name="Copeland A."/>
            <person name="Coutinho P.M."/>
            <person name="de Vries R.P."/>
            <person name="Ferreira P."/>
            <person name="Findley K."/>
            <person name="Foster B."/>
            <person name="Gaskell J."/>
            <person name="Glotzer D."/>
            <person name="Gorecki P."/>
            <person name="Heitman J."/>
            <person name="Hesse C."/>
            <person name="Hori C."/>
            <person name="Igarashi K."/>
            <person name="Jurgens J.A."/>
            <person name="Kallen N."/>
            <person name="Kersten P."/>
            <person name="Kohler A."/>
            <person name="Kuees U."/>
            <person name="Kumar T.K.A."/>
            <person name="Kuo A."/>
            <person name="LaButti K."/>
            <person name="Larrondo L.F."/>
            <person name="Lindquist E."/>
            <person name="Ling A."/>
            <person name="Lombard V."/>
            <person name="Lucas S."/>
            <person name="Lundell T."/>
            <person name="Martin R."/>
            <person name="McLaughlin D.J."/>
            <person name="Morgenstern I."/>
            <person name="Morin E."/>
            <person name="Murat C."/>
            <person name="Nagy L.G."/>
            <person name="Nolan M."/>
            <person name="Ohm R.A."/>
            <person name="Patyshakuliyeva A."/>
            <person name="Rokas A."/>
            <person name="Ruiz-Duenas F.J."/>
            <person name="Sabat G."/>
            <person name="Salamov A."/>
            <person name="Samejima M."/>
            <person name="Schmutz J."/>
            <person name="Slot J.C."/>
            <person name="St John F."/>
            <person name="Stenlid J."/>
            <person name="Sun H."/>
            <person name="Sun S."/>
            <person name="Syed K."/>
            <person name="Tsang A."/>
            <person name="Wiebenga A."/>
            <person name="Young D."/>
            <person name="Pisabarro A."/>
            <person name="Eastwood D.C."/>
            <person name="Martin F."/>
            <person name="Cullen D."/>
            <person name="Grigoriev I.V."/>
            <person name="Hibbett D.S."/>
        </authorList>
    </citation>
    <scope>NUCLEOTIDE SEQUENCE [LARGE SCALE GENOMIC DNA]</scope>
    <source>
        <strain evidence="6 7">DJM-731 SS1</strain>
    </source>
</reference>
<keyword evidence="3" id="KW-0548">Nucleotidyltransferase</keyword>
<dbReference type="GO" id="GO:0016757">
    <property type="term" value="F:glycosyltransferase activity"/>
    <property type="evidence" value="ECO:0007669"/>
    <property type="project" value="UniProtKB-KW"/>
</dbReference>
<protein>
    <recommendedName>
        <fullName evidence="8">PARP catalytic domain-containing protein</fullName>
    </recommendedName>
</protein>
<dbReference type="PANTHER" id="PTHR21328">
    <property type="entry name" value="POLY ADP-RIBOSE POLYMERASE FAMILY, MEMBER PARP"/>
    <property type="match status" value="1"/>
</dbReference>
<dbReference type="EMBL" id="JH795863">
    <property type="protein sequence ID" value="EJU01762.1"/>
    <property type="molecule type" value="Genomic_DNA"/>
</dbReference>
<evidence type="ECO:0000256" key="5">
    <source>
        <dbReference type="SAM" id="MobiDB-lite"/>
    </source>
</evidence>
<keyword evidence="2" id="KW-0808">Transferase</keyword>
<dbReference type="OrthoDB" id="109543at2759"/>
<gene>
    <name evidence="6" type="ORF">DACRYDRAFT_15785</name>
</gene>
<proteinExistence type="predicted"/>
<evidence type="ECO:0000313" key="6">
    <source>
        <dbReference type="EMBL" id="EJU01762.1"/>
    </source>
</evidence>
<dbReference type="Proteomes" id="UP000030653">
    <property type="component" value="Unassembled WGS sequence"/>
</dbReference>
<evidence type="ECO:0000256" key="1">
    <source>
        <dbReference type="ARBA" id="ARBA00022676"/>
    </source>
</evidence>
<dbReference type="GeneID" id="63686200"/>
<dbReference type="HOGENOM" id="CLU_844741_0_0_1"/>
<organism evidence="6 7">
    <name type="scientific">Dacryopinax primogenitus (strain DJM 731)</name>
    <name type="common">Brown rot fungus</name>
    <dbReference type="NCBI Taxonomy" id="1858805"/>
    <lineage>
        <taxon>Eukaryota</taxon>
        <taxon>Fungi</taxon>
        <taxon>Dikarya</taxon>
        <taxon>Basidiomycota</taxon>
        <taxon>Agaricomycotina</taxon>
        <taxon>Dacrymycetes</taxon>
        <taxon>Dacrymycetales</taxon>
        <taxon>Dacrymycetaceae</taxon>
        <taxon>Dacryopinax</taxon>
    </lineage>
</organism>
<dbReference type="STRING" id="1858805.M5G7E3"/>
<dbReference type="AlphaFoldDB" id="M5G7E3"/>
<keyword evidence="7" id="KW-1185">Reference proteome</keyword>
<dbReference type="GO" id="GO:0016779">
    <property type="term" value="F:nucleotidyltransferase activity"/>
    <property type="evidence" value="ECO:0007669"/>
    <property type="project" value="UniProtKB-KW"/>
</dbReference>
<name>M5G7E3_DACPD</name>
<evidence type="ECO:0008006" key="8">
    <source>
        <dbReference type="Google" id="ProtNLM"/>
    </source>
</evidence>
<accession>M5G7E3</accession>
<keyword evidence="4" id="KW-0520">NAD</keyword>
<dbReference type="RefSeq" id="XP_040628659.1">
    <property type="nucleotide sequence ID" value="XM_040771138.1"/>
</dbReference>
<evidence type="ECO:0000313" key="7">
    <source>
        <dbReference type="Proteomes" id="UP000030653"/>
    </source>
</evidence>
<feature type="region of interest" description="Disordered" evidence="5">
    <location>
        <begin position="1"/>
        <end position="33"/>
    </location>
</feature>
<evidence type="ECO:0000256" key="3">
    <source>
        <dbReference type="ARBA" id="ARBA00022695"/>
    </source>
</evidence>
<evidence type="ECO:0000256" key="2">
    <source>
        <dbReference type="ARBA" id="ARBA00022679"/>
    </source>
</evidence>
<dbReference type="InterPro" id="IPR051838">
    <property type="entry name" value="ARTD_PARP"/>
</dbReference>
<evidence type="ECO:0000256" key="4">
    <source>
        <dbReference type="ARBA" id="ARBA00023027"/>
    </source>
</evidence>
<feature type="region of interest" description="Disordered" evidence="5">
    <location>
        <begin position="115"/>
        <end position="138"/>
    </location>
</feature>